<comment type="caution">
    <text evidence="2">The sequence shown here is derived from an EMBL/GenBank/DDBJ whole genome shotgun (WGS) entry which is preliminary data.</text>
</comment>
<dbReference type="Gene3D" id="2.40.50.140">
    <property type="entry name" value="Nucleic acid-binding proteins"/>
    <property type="match status" value="2"/>
</dbReference>
<keyword evidence="1" id="KW-1133">Transmembrane helix</keyword>
<protein>
    <submittedName>
        <fullName evidence="2">Cytochrome c oxidase copper chaperone</fullName>
    </submittedName>
</protein>
<evidence type="ECO:0000313" key="3">
    <source>
        <dbReference type="Proteomes" id="UP001626550"/>
    </source>
</evidence>
<keyword evidence="1" id="KW-0472">Membrane</keyword>
<proteinExistence type="predicted"/>
<keyword evidence="3" id="KW-1185">Reference proteome</keyword>
<evidence type="ECO:0000256" key="1">
    <source>
        <dbReference type="SAM" id="Phobius"/>
    </source>
</evidence>
<gene>
    <name evidence="2" type="primary">COX17</name>
    <name evidence="2" type="ORF">Ciccas_005765</name>
</gene>
<reference evidence="2 3" key="1">
    <citation type="submission" date="2024-11" db="EMBL/GenBank/DDBJ databases">
        <title>Adaptive evolution of stress response genes in parasites aligns with host niche diversity.</title>
        <authorList>
            <person name="Hahn C."/>
            <person name="Resl P."/>
        </authorList>
    </citation>
    <scope>NUCLEOTIDE SEQUENCE [LARGE SCALE GENOMIC DNA]</scope>
    <source>
        <strain evidence="2">EGGRZ-B1_66</strain>
        <tissue evidence="2">Body</tissue>
    </source>
</reference>
<dbReference type="AlphaFoldDB" id="A0ABD2Q7Q5"/>
<feature type="transmembrane region" description="Helical" evidence="1">
    <location>
        <begin position="51"/>
        <end position="74"/>
    </location>
</feature>
<dbReference type="Proteomes" id="UP001626550">
    <property type="component" value="Unassembled WGS sequence"/>
</dbReference>
<dbReference type="InterPro" id="IPR012340">
    <property type="entry name" value="NA-bd_OB-fold"/>
</dbReference>
<name>A0ABD2Q7Q5_9PLAT</name>
<evidence type="ECO:0000313" key="2">
    <source>
        <dbReference type="EMBL" id="KAL3315602.1"/>
    </source>
</evidence>
<organism evidence="2 3">
    <name type="scientific">Cichlidogyrus casuarinus</name>
    <dbReference type="NCBI Taxonomy" id="1844966"/>
    <lineage>
        <taxon>Eukaryota</taxon>
        <taxon>Metazoa</taxon>
        <taxon>Spiralia</taxon>
        <taxon>Lophotrochozoa</taxon>
        <taxon>Platyhelminthes</taxon>
        <taxon>Monogenea</taxon>
        <taxon>Monopisthocotylea</taxon>
        <taxon>Dactylogyridea</taxon>
        <taxon>Ancyrocephalidae</taxon>
        <taxon>Cichlidogyrus</taxon>
    </lineage>
</organism>
<dbReference type="EMBL" id="JBJKFK010000710">
    <property type="protein sequence ID" value="KAL3315602.1"/>
    <property type="molecule type" value="Genomic_DNA"/>
</dbReference>
<accession>A0ABD2Q7Q5</accession>
<sequence length="144" mass="15980">MLDKLVGREICLLGSLVSASPDHMKLKLKTPDDQIVDVTLPTPIDVSEPSLFAFFLSISIGYIIDQYPLILAALMRERSSAQGRVIEVVGKPRTNPSMYLEGTGQPIVFSDDASKSFDMEMYSEAVKMTATYEECYFQSNPSKC</sequence>
<keyword evidence="1" id="KW-0812">Transmembrane</keyword>